<dbReference type="InterPro" id="IPR053924">
    <property type="entry name" value="RecX_HTH_2nd"/>
</dbReference>
<evidence type="ECO:0000256" key="2">
    <source>
        <dbReference type="ARBA" id="ARBA00009695"/>
    </source>
</evidence>
<proteinExistence type="inferred from homology"/>
<dbReference type="Proteomes" id="UP001157914">
    <property type="component" value="Unassembled WGS sequence"/>
</dbReference>
<protein>
    <recommendedName>
        <fullName evidence="3 5">Regulatory protein RecX</fullName>
    </recommendedName>
</protein>
<keyword evidence="4 5" id="KW-0963">Cytoplasm</keyword>
<comment type="similarity">
    <text evidence="2 5">Belongs to the RecX family.</text>
</comment>
<reference evidence="7 8" key="1">
    <citation type="submission" date="2017-05" db="EMBL/GenBank/DDBJ databases">
        <authorList>
            <person name="Varghese N."/>
            <person name="Submissions S."/>
        </authorList>
    </citation>
    <scope>NUCLEOTIDE SEQUENCE [LARGE SCALE GENOMIC DNA]</scope>
    <source>
        <strain evidence="7 8">DSM 15949</strain>
    </source>
</reference>
<dbReference type="HAMAP" id="MF_01114">
    <property type="entry name" value="RecX"/>
    <property type="match status" value="1"/>
</dbReference>
<dbReference type="PANTHER" id="PTHR33602">
    <property type="entry name" value="REGULATORY PROTEIN RECX FAMILY PROTEIN"/>
    <property type="match status" value="1"/>
</dbReference>
<gene>
    <name evidence="5" type="primary">recX</name>
    <name evidence="7" type="ORF">SAMN06265374_3421</name>
</gene>
<evidence type="ECO:0000313" key="7">
    <source>
        <dbReference type="EMBL" id="SMP31710.1"/>
    </source>
</evidence>
<evidence type="ECO:0000256" key="5">
    <source>
        <dbReference type="HAMAP-Rule" id="MF_01114"/>
    </source>
</evidence>
<keyword evidence="8" id="KW-1185">Reference proteome</keyword>
<name>A0ABY1PD25_9HYPH</name>
<comment type="function">
    <text evidence="5">Modulates RecA activity.</text>
</comment>
<feature type="domain" description="RecX second three-helical" evidence="6">
    <location>
        <begin position="77"/>
        <end position="117"/>
    </location>
</feature>
<evidence type="ECO:0000256" key="4">
    <source>
        <dbReference type="ARBA" id="ARBA00022490"/>
    </source>
</evidence>
<dbReference type="PANTHER" id="PTHR33602:SF1">
    <property type="entry name" value="REGULATORY PROTEIN RECX FAMILY PROTEIN"/>
    <property type="match status" value="1"/>
</dbReference>
<sequence>MLRCMSEKRRPKIPSQDRLERQAVYYLERYASSADNLRKVLERKVYKACMAHDLAPESYAEAIDAVVDKAVQTGLVNDRAYAETKIASLRRRGKSALRIVAFLKSKGIDGALIDELLETSEDTDGAAAWAYAKRRRLGPYRRAEHRADRRTKDLAALVRAGFSYGLAQTIIDADADETDGAPD</sequence>
<accession>A0ABY1PD25</accession>
<dbReference type="Gene3D" id="1.10.10.10">
    <property type="entry name" value="Winged helix-like DNA-binding domain superfamily/Winged helix DNA-binding domain"/>
    <property type="match status" value="1"/>
</dbReference>
<dbReference type="InterPro" id="IPR003783">
    <property type="entry name" value="Regulatory_RecX"/>
</dbReference>
<comment type="subcellular location">
    <subcellularLocation>
        <location evidence="1 5">Cytoplasm</location>
    </subcellularLocation>
</comment>
<evidence type="ECO:0000313" key="8">
    <source>
        <dbReference type="Proteomes" id="UP001157914"/>
    </source>
</evidence>
<organism evidence="7 8">
    <name type="scientific">Roseibium denhamense</name>
    <dbReference type="NCBI Taxonomy" id="76305"/>
    <lineage>
        <taxon>Bacteria</taxon>
        <taxon>Pseudomonadati</taxon>
        <taxon>Pseudomonadota</taxon>
        <taxon>Alphaproteobacteria</taxon>
        <taxon>Hyphomicrobiales</taxon>
        <taxon>Stappiaceae</taxon>
        <taxon>Roseibium</taxon>
    </lineage>
</organism>
<dbReference type="EMBL" id="FXTT01000005">
    <property type="protein sequence ID" value="SMP31710.1"/>
    <property type="molecule type" value="Genomic_DNA"/>
</dbReference>
<evidence type="ECO:0000256" key="3">
    <source>
        <dbReference type="ARBA" id="ARBA00018111"/>
    </source>
</evidence>
<comment type="caution">
    <text evidence="7">The sequence shown here is derived from an EMBL/GenBank/DDBJ whole genome shotgun (WGS) entry which is preliminary data.</text>
</comment>
<evidence type="ECO:0000256" key="1">
    <source>
        <dbReference type="ARBA" id="ARBA00004496"/>
    </source>
</evidence>
<evidence type="ECO:0000259" key="6">
    <source>
        <dbReference type="Pfam" id="PF02631"/>
    </source>
</evidence>
<dbReference type="Pfam" id="PF02631">
    <property type="entry name" value="RecX_HTH2"/>
    <property type="match status" value="1"/>
</dbReference>
<dbReference type="InterPro" id="IPR036388">
    <property type="entry name" value="WH-like_DNA-bd_sf"/>
</dbReference>